<dbReference type="PANTHER" id="PTHR36040:SF5">
    <property type="entry name" value="TRANSMEMBRANE PROTEIN"/>
    <property type="match status" value="1"/>
</dbReference>
<dbReference type="PANTHER" id="PTHR36040">
    <property type="entry name" value="OS04G0188500 PROTEIN"/>
    <property type="match status" value="1"/>
</dbReference>
<feature type="signal peptide" evidence="3">
    <location>
        <begin position="1"/>
        <end position="18"/>
    </location>
</feature>
<evidence type="ECO:0000313" key="5">
    <source>
        <dbReference type="Proteomes" id="UP000327157"/>
    </source>
</evidence>
<keyword evidence="1" id="KW-0175">Coiled coil</keyword>
<comment type="caution">
    <text evidence="4">The sequence shown here is derived from an EMBL/GenBank/DDBJ whole genome shotgun (WGS) entry which is preliminary data.</text>
</comment>
<organism evidence="4 5">
    <name type="scientific">Pyrus ussuriensis x Pyrus communis</name>
    <dbReference type="NCBI Taxonomy" id="2448454"/>
    <lineage>
        <taxon>Eukaryota</taxon>
        <taxon>Viridiplantae</taxon>
        <taxon>Streptophyta</taxon>
        <taxon>Embryophyta</taxon>
        <taxon>Tracheophyta</taxon>
        <taxon>Spermatophyta</taxon>
        <taxon>Magnoliopsida</taxon>
        <taxon>eudicotyledons</taxon>
        <taxon>Gunneridae</taxon>
        <taxon>Pentapetalae</taxon>
        <taxon>rosids</taxon>
        <taxon>fabids</taxon>
        <taxon>Rosales</taxon>
        <taxon>Rosaceae</taxon>
        <taxon>Amygdaloideae</taxon>
        <taxon>Maleae</taxon>
        <taxon>Pyrus</taxon>
    </lineage>
</organism>
<dbReference type="AlphaFoldDB" id="A0A5N5GGV6"/>
<keyword evidence="3" id="KW-0732">Signal</keyword>
<dbReference type="OrthoDB" id="1632775at2759"/>
<sequence length="756" mass="84153">MKFVAAALILMMVSTSFAAVKTSNEHGGYRLDRHLDEDGKQVVYPGSTVNNHHYIPRPDFNSKGGGDNDNGGNLARLLLALLFPESFWRVDEAWSQRVDALEPIGKKKWMSNGIYELIMLFKIMVIAKLELLTIALLFWNNGTNTFDFKMGHMSPTIIDIAQAFGLKPSGRYVDVTHDWSSPSYQTAEGSGDADFIIHLEYTHLTFKSYETSFTGFIPFAKSTLSPPSAIANGNHEHMYFLLYWLNKHPSGPRSMEKDIKESHDRLFEQLSIKYYLKPNEFENLKEMMHQKSQLLLIAQGNIEKVDVGLNEEAANVLVLQEVAAEAARQGTGSSHVAGETGDISELFEDSKDEVEPKVKTRAPWQTRDTKEEGISQPEASSPLAQAAHASPSQAKPSRIKAEKPAYSVGQNSTPTPLTLPQALVVTPTSQFNPSTGEMLPYIEDDNDRIKITPQNHTTNNSVTILCSNLHMFKVLSSFILISCLCPFQFSPAPEDVKQPPTTFGEPIVPEIPVVLEVTSPRASQAASQANPPLPSKLFQGLPWLLGLRGSLFLGQRKKMTTTAASIPTSGSFPPPSTVAASAATTKGVGVIPTPLASIPVTAYLPKLIREFRQISTKLRSPRCPFKPQLLQDTRQAQYKSFRNFFKNLRALRDQHQRAEQASNILKSMEDRIVVVMSEIQKLEEQLSTLKAEKMTLANKLYKKIEEMKNVNQEVENSEAQIANSSMYLEEPGRIFTIMQTYYSKISALAKDVKLLS</sequence>
<evidence type="ECO:0000256" key="3">
    <source>
        <dbReference type="SAM" id="SignalP"/>
    </source>
</evidence>
<evidence type="ECO:0000313" key="4">
    <source>
        <dbReference type="EMBL" id="KAB2614739.1"/>
    </source>
</evidence>
<dbReference type="Proteomes" id="UP000327157">
    <property type="component" value="Chromosome 3"/>
</dbReference>
<gene>
    <name evidence="4" type="ORF">D8674_021327</name>
</gene>
<proteinExistence type="predicted"/>
<reference evidence="5" key="2">
    <citation type="submission" date="2019-10" db="EMBL/GenBank/DDBJ databases">
        <title>A de novo genome assembly of a pear dwarfing rootstock.</title>
        <authorList>
            <person name="Wang F."/>
            <person name="Wang J."/>
            <person name="Li S."/>
            <person name="Zhang Y."/>
            <person name="Fang M."/>
            <person name="Ma L."/>
            <person name="Zhao Y."/>
            <person name="Jiang S."/>
        </authorList>
    </citation>
    <scope>NUCLEOTIDE SEQUENCE [LARGE SCALE GENOMIC DNA]</scope>
</reference>
<feature type="region of interest" description="Disordered" evidence="2">
    <location>
        <begin position="327"/>
        <end position="414"/>
    </location>
</feature>
<keyword evidence="5" id="KW-1185">Reference proteome</keyword>
<feature type="region of interest" description="Disordered" evidence="2">
    <location>
        <begin position="47"/>
        <end position="66"/>
    </location>
</feature>
<name>A0A5N5GGV6_9ROSA</name>
<evidence type="ECO:0000256" key="1">
    <source>
        <dbReference type="SAM" id="Coils"/>
    </source>
</evidence>
<feature type="chain" id="PRO_5024415042" evidence="3">
    <location>
        <begin position="19"/>
        <end position="756"/>
    </location>
</feature>
<feature type="coiled-coil region" evidence="1">
    <location>
        <begin position="648"/>
        <end position="720"/>
    </location>
</feature>
<reference evidence="4 5" key="3">
    <citation type="submission" date="2019-11" db="EMBL/GenBank/DDBJ databases">
        <title>A de novo genome assembly of a pear dwarfing rootstock.</title>
        <authorList>
            <person name="Wang F."/>
            <person name="Wang J."/>
            <person name="Li S."/>
            <person name="Zhang Y."/>
            <person name="Fang M."/>
            <person name="Ma L."/>
            <person name="Zhao Y."/>
            <person name="Jiang S."/>
        </authorList>
    </citation>
    <scope>NUCLEOTIDE SEQUENCE [LARGE SCALE GENOMIC DNA]</scope>
    <source>
        <strain evidence="4">S2</strain>
        <tissue evidence="4">Leaf</tissue>
    </source>
</reference>
<evidence type="ECO:0000256" key="2">
    <source>
        <dbReference type="SAM" id="MobiDB-lite"/>
    </source>
</evidence>
<dbReference type="EMBL" id="SMOL01000402">
    <property type="protein sequence ID" value="KAB2614739.1"/>
    <property type="molecule type" value="Genomic_DNA"/>
</dbReference>
<accession>A0A5N5GGV6</accession>
<protein>
    <submittedName>
        <fullName evidence="4">Uncharacterized protein</fullName>
    </submittedName>
</protein>
<reference evidence="4 5" key="1">
    <citation type="submission" date="2019-09" db="EMBL/GenBank/DDBJ databases">
        <authorList>
            <person name="Ou C."/>
        </authorList>
    </citation>
    <scope>NUCLEOTIDE SEQUENCE [LARGE SCALE GENOMIC DNA]</scope>
    <source>
        <strain evidence="4">S2</strain>
        <tissue evidence="4">Leaf</tissue>
    </source>
</reference>